<feature type="region of interest" description="Disordered" evidence="3">
    <location>
        <begin position="154"/>
        <end position="179"/>
    </location>
</feature>
<feature type="compositionally biased region" description="Basic and acidic residues" evidence="3">
    <location>
        <begin position="155"/>
        <end position="165"/>
    </location>
</feature>
<organism evidence="6 7">
    <name type="scientific">Cherax quadricarinatus</name>
    <name type="common">Australian red claw crayfish</name>
    <dbReference type="NCBI Taxonomy" id="27406"/>
    <lineage>
        <taxon>Eukaryota</taxon>
        <taxon>Metazoa</taxon>
        <taxon>Ecdysozoa</taxon>
        <taxon>Arthropoda</taxon>
        <taxon>Crustacea</taxon>
        <taxon>Multicrustacea</taxon>
        <taxon>Malacostraca</taxon>
        <taxon>Eumalacostraca</taxon>
        <taxon>Eucarida</taxon>
        <taxon>Decapoda</taxon>
        <taxon>Pleocyemata</taxon>
        <taxon>Astacidea</taxon>
        <taxon>Parastacoidea</taxon>
        <taxon>Parastacidae</taxon>
        <taxon>Cherax</taxon>
    </lineage>
</organism>
<dbReference type="Gene3D" id="3.90.215.10">
    <property type="entry name" value="Gamma Fibrinogen, chain A, domain 1"/>
    <property type="match status" value="1"/>
</dbReference>
<dbReference type="PANTHER" id="PTHR19143:SF458">
    <property type="entry name" value="FIBRINOGEN C-TERMINAL DOMAIN-CONTAINING PROTEIN-RELATED"/>
    <property type="match status" value="1"/>
</dbReference>
<feature type="chain" id="PRO_5044717479" description="Fibrinogen C-terminal domain-containing protein" evidence="4">
    <location>
        <begin position="26"/>
        <end position="595"/>
    </location>
</feature>
<evidence type="ECO:0000256" key="4">
    <source>
        <dbReference type="SAM" id="SignalP"/>
    </source>
</evidence>
<dbReference type="PANTHER" id="PTHR19143">
    <property type="entry name" value="FIBRINOGEN/TENASCIN/ANGIOPOEITIN"/>
    <property type="match status" value="1"/>
</dbReference>
<feature type="region of interest" description="Disordered" evidence="3">
    <location>
        <begin position="32"/>
        <end position="60"/>
    </location>
</feature>
<dbReference type="InterPro" id="IPR020837">
    <property type="entry name" value="Fibrinogen_CS"/>
</dbReference>
<dbReference type="EMBL" id="JARKIK010000014">
    <property type="protein sequence ID" value="KAK8747492.1"/>
    <property type="molecule type" value="Genomic_DNA"/>
</dbReference>
<name>A0AAW0XSF8_CHEQU</name>
<dbReference type="InterPro" id="IPR014716">
    <property type="entry name" value="Fibrinogen_a/b/g_C_1"/>
</dbReference>
<keyword evidence="7" id="KW-1185">Reference proteome</keyword>
<comment type="caution">
    <text evidence="6">The sequence shown here is derived from an EMBL/GenBank/DDBJ whole genome shotgun (WGS) entry which is preliminary data.</text>
</comment>
<feature type="domain" description="Fibrinogen C-terminal" evidence="5">
    <location>
        <begin position="366"/>
        <end position="594"/>
    </location>
</feature>
<dbReference type="PROSITE" id="PS51406">
    <property type="entry name" value="FIBRINOGEN_C_2"/>
    <property type="match status" value="1"/>
</dbReference>
<comment type="function">
    <text evidence="2">Lectin involved in innate immunity. Agglutinates all types of human erythrocytes, Gram-positive and Gram-negative bacteria. Has a stronger agglutinating activity towards Gram-negative bacteria than towards Gram-positive bacteria. Specifically recognizes acetyl group-containing substances on agglutinated cells. The hemagglutinating activity was inhibited by EDTA, acetyl group-containing mono- and disaccharides, N-acetyl derivatives of amino acids, other acetyl group-containing substances, propionamide and benzamide. Enhances the antimicrobial activity of big defensin against Gram-positive bacteria but not against Gram-negative bacteria.</text>
</comment>
<dbReference type="InterPro" id="IPR002181">
    <property type="entry name" value="Fibrinogen_a/b/g_C_dom"/>
</dbReference>
<feature type="region of interest" description="Disordered" evidence="3">
    <location>
        <begin position="257"/>
        <end position="300"/>
    </location>
</feature>
<evidence type="ECO:0000313" key="7">
    <source>
        <dbReference type="Proteomes" id="UP001445076"/>
    </source>
</evidence>
<dbReference type="PROSITE" id="PS00514">
    <property type="entry name" value="FIBRINOGEN_C_1"/>
    <property type="match status" value="1"/>
</dbReference>
<sequence>MIALGRMPSFLLLLVVFCFLLPMLAEVAGSEEEAMTRRRVGRREENEVQHRRNKKKGGARRKVSLVELQQVVTEALEQQLQPLNTALRLVRLDAFTDSIHRQLGTMEHIQSKLLTEYGELRAAVGEVSRNTVELAKQVATLDVRLAAIDRALSPPRDRQLPRDNLEPDPVNNEDYPQSAVPHDLTQVTDAVRDAVNSINNRLQSTERRFKEDLATLENRTTEALKKSHSDLDRRMAIAGLDSVLILNTLDKMANKSCSQQLSNRRRPVGVSSSHQEAHDDALLARPRPQKANLEESPTQDELAYFPAEAEGEEGENQVPSTGASGERVRTWLIREGGRPIPEVQTLSLGMVTRLASEIARQMAEEEGESDQPRDCAAVAAAGETTSGVYTIFPASCTARFSVQVWCEIEESGTGWTVIQRRGSMTSETPHPVVDFFRDWAEYKWGFGNLEGEYWLGLEYIHQLTQSGDYELRVDLQDWGNETRWAKYKHFALANEDHNFTLALGDYEGTAGNSLKYHQGASFSTRDRDNDLNPRGHCARTFHGAWWFTACHESHLNGRYHHGRHKSYGDGINWMAFRGHNYSLKFSRMMIRRANI</sequence>
<evidence type="ECO:0000313" key="6">
    <source>
        <dbReference type="EMBL" id="KAK8747491.1"/>
    </source>
</evidence>
<dbReference type="GO" id="GO:0030246">
    <property type="term" value="F:carbohydrate binding"/>
    <property type="evidence" value="ECO:0007669"/>
    <property type="project" value="UniProtKB-ARBA"/>
</dbReference>
<proteinExistence type="predicted"/>
<protein>
    <recommendedName>
        <fullName evidence="5">Fibrinogen C-terminal domain-containing protein</fullName>
    </recommendedName>
</protein>
<dbReference type="CDD" id="cd00087">
    <property type="entry name" value="FReD"/>
    <property type="match status" value="1"/>
</dbReference>
<dbReference type="Proteomes" id="UP001445076">
    <property type="component" value="Unassembled WGS sequence"/>
</dbReference>
<evidence type="ECO:0000259" key="5">
    <source>
        <dbReference type="PROSITE" id="PS51406"/>
    </source>
</evidence>
<dbReference type="Pfam" id="PF00147">
    <property type="entry name" value="Fibrinogen_C"/>
    <property type="match status" value="1"/>
</dbReference>
<dbReference type="InterPro" id="IPR036056">
    <property type="entry name" value="Fibrinogen-like_C"/>
</dbReference>
<evidence type="ECO:0000256" key="1">
    <source>
        <dbReference type="ARBA" id="ARBA00023157"/>
    </source>
</evidence>
<dbReference type="InterPro" id="IPR050373">
    <property type="entry name" value="Fibrinogen_C-term_domain"/>
</dbReference>
<evidence type="ECO:0000256" key="3">
    <source>
        <dbReference type="SAM" id="MobiDB-lite"/>
    </source>
</evidence>
<evidence type="ECO:0000256" key="2">
    <source>
        <dbReference type="ARBA" id="ARBA00053344"/>
    </source>
</evidence>
<reference evidence="6" key="2">
    <citation type="submission" date="2024-01" db="EMBL/GenBank/DDBJ databases">
        <authorList>
            <person name="He J."/>
            <person name="Wang M."/>
            <person name="Zheng J."/>
            <person name="Liu Z."/>
        </authorList>
    </citation>
    <scope>NUCLEOTIDE SEQUENCE</scope>
    <source>
        <strain evidence="6">ZL_2023a</strain>
        <tissue evidence="6">Muscle</tissue>
    </source>
</reference>
<dbReference type="SUPFAM" id="SSF56496">
    <property type="entry name" value="Fibrinogen C-terminal domain-like"/>
    <property type="match status" value="1"/>
</dbReference>
<feature type="signal peptide" evidence="4">
    <location>
        <begin position="1"/>
        <end position="25"/>
    </location>
</feature>
<dbReference type="SMART" id="SM00186">
    <property type="entry name" value="FBG"/>
    <property type="match status" value="1"/>
</dbReference>
<dbReference type="GO" id="GO:0005615">
    <property type="term" value="C:extracellular space"/>
    <property type="evidence" value="ECO:0007669"/>
    <property type="project" value="TreeGrafter"/>
</dbReference>
<feature type="compositionally biased region" description="Basic residues" evidence="3">
    <location>
        <begin position="51"/>
        <end position="60"/>
    </location>
</feature>
<accession>A0AAW0XSF8</accession>
<dbReference type="EMBL" id="JARKIK010000014">
    <property type="protein sequence ID" value="KAK8747491.1"/>
    <property type="molecule type" value="Genomic_DNA"/>
</dbReference>
<keyword evidence="1" id="KW-1015">Disulfide bond</keyword>
<reference evidence="6 7" key="1">
    <citation type="journal article" date="2024" name="BMC Genomics">
        <title>Genome assembly of redclaw crayfish (Cherax quadricarinatus) provides insights into its immune adaptation and hypoxia tolerance.</title>
        <authorList>
            <person name="Liu Z."/>
            <person name="Zheng J."/>
            <person name="Li H."/>
            <person name="Fang K."/>
            <person name="Wang S."/>
            <person name="He J."/>
            <person name="Zhou D."/>
            <person name="Weng S."/>
            <person name="Chi M."/>
            <person name="Gu Z."/>
            <person name="He J."/>
            <person name="Li F."/>
            <person name="Wang M."/>
        </authorList>
    </citation>
    <scope>NUCLEOTIDE SEQUENCE [LARGE SCALE GENOMIC DNA]</scope>
    <source>
        <strain evidence="6">ZL_2023a</strain>
    </source>
</reference>
<gene>
    <name evidence="6" type="ORF">OTU49_016414</name>
</gene>
<dbReference type="FunFam" id="3.90.215.10:FF:000001">
    <property type="entry name" value="Tenascin isoform 1"/>
    <property type="match status" value="1"/>
</dbReference>
<dbReference type="AlphaFoldDB" id="A0AAW0XSF8"/>
<keyword evidence="4" id="KW-0732">Signal</keyword>
<dbReference type="EMBL" id="JARKIK010000014">
    <property type="protein sequence ID" value="KAK8747490.1"/>
    <property type="molecule type" value="Genomic_DNA"/>
</dbReference>